<dbReference type="SUPFAM" id="SSF54427">
    <property type="entry name" value="NTF2-like"/>
    <property type="match status" value="1"/>
</dbReference>
<dbReference type="InterPro" id="IPR032710">
    <property type="entry name" value="NTF2-like_dom_sf"/>
</dbReference>
<sequence length="201" mass="22591">MSILLPFRNLARLLVTSLPSASIRVMTTNAVGLKPEDSKALHERPIRSHEQPIITAIREMYTCSPKETTFNVYAKDAVFHDPVGIAKGPKSIETQFLGLAKIFPRAEIPNFRLLENPSSVAPNTILIDQDVSYYRNPKSTPTKTLNSLLTITLDESNKIKTHTEEWNHRKSTSKDDGFLGMLNEERKKLTANLTDIFVGKN</sequence>
<dbReference type="PANTHER" id="PTHR34213">
    <property type="entry name" value="NUCLEAR TRANSPORT FACTOR 2 (NTF2) FAMILY PROTEIN"/>
    <property type="match status" value="1"/>
</dbReference>
<evidence type="ECO:0000313" key="1">
    <source>
        <dbReference type="EMBL" id="KAJ3573546.1"/>
    </source>
</evidence>
<name>A0AAD5YTT7_9AGAR</name>
<organism evidence="1 2">
    <name type="scientific">Leucocoprinus birnbaumii</name>
    <dbReference type="NCBI Taxonomy" id="56174"/>
    <lineage>
        <taxon>Eukaryota</taxon>
        <taxon>Fungi</taxon>
        <taxon>Dikarya</taxon>
        <taxon>Basidiomycota</taxon>
        <taxon>Agaricomycotina</taxon>
        <taxon>Agaricomycetes</taxon>
        <taxon>Agaricomycetidae</taxon>
        <taxon>Agaricales</taxon>
        <taxon>Agaricineae</taxon>
        <taxon>Agaricaceae</taxon>
        <taxon>Leucocoprinus</taxon>
    </lineage>
</organism>
<protein>
    <submittedName>
        <fullName evidence="1">Uncharacterized protein</fullName>
    </submittedName>
</protein>
<dbReference type="AlphaFoldDB" id="A0AAD5YTT7"/>
<dbReference type="PANTHER" id="PTHR34213:SF2">
    <property type="entry name" value="NUCLEAR TRANSPORT FACTOR 2 (NTF2) FAMILY PROTEIN"/>
    <property type="match status" value="1"/>
</dbReference>
<evidence type="ECO:0000313" key="2">
    <source>
        <dbReference type="Proteomes" id="UP001213000"/>
    </source>
</evidence>
<dbReference type="EMBL" id="JANIEX010000099">
    <property type="protein sequence ID" value="KAJ3573546.1"/>
    <property type="molecule type" value="Genomic_DNA"/>
</dbReference>
<dbReference type="Proteomes" id="UP001213000">
    <property type="component" value="Unassembled WGS sequence"/>
</dbReference>
<keyword evidence="2" id="KW-1185">Reference proteome</keyword>
<proteinExistence type="predicted"/>
<dbReference type="Gene3D" id="3.10.450.50">
    <property type="match status" value="1"/>
</dbReference>
<gene>
    <name evidence="1" type="ORF">NP233_g2366</name>
</gene>
<accession>A0AAD5YTT7</accession>
<comment type="caution">
    <text evidence="1">The sequence shown here is derived from an EMBL/GenBank/DDBJ whole genome shotgun (WGS) entry which is preliminary data.</text>
</comment>
<reference evidence="1" key="1">
    <citation type="submission" date="2022-07" db="EMBL/GenBank/DDBJ databases">
        <title>Genome Sequence of Leucocoprinus birnbaumii.</title>
        <authorList>
            <person name="Buettner E."/>
        </authorList>
    </citation>
    <scope>NUCLEOTIDE SEQUENCE</scope>
    <source>
        <strain evidence="1">VT141</strain>
    </source>
</reference>